<reference evidence="3" key="1">
    <citation type="submission" date="2016-11" db="EMBL/GenBank/DDBJ databases">
        <title>The genome of Nicotiana attenuata.</title>
        <authorList>
            <person name="Xu S."/>
            <person name="Brockmoeller T."/>
            <person name="Gaquerel E."/>
            <person name="Navarro A."/>
            <person name="Kuhl H."/>
            <person name="Gase K."/>
            <person name="Ling Z."/>
            <person name="Zhou W."/>
            <person name="Kreitzer C."/>
            <person name="Stanke M."/>
            <person name="Tang H."/>
            <person name="Lyons E."/>
            <person name="Pandey P."/>
            <person name="Pandey S.P."/>
            <person name="Timmermann B."/>
            <person name="Baldwin I.T."/>
        </authorList>
    </citation>
    <scope>NUCLEOTIDE SEQUENCE [LARGE SCALE GENOMIC DNA]</scope>
    <source>
        <strain evidence="3">UT</strain>
    </source>
</reference>
<evidence type="ECO:0000313" key="4">
    <source>
        <dbReference type="Proteomes" id="UP000187609"/>
    </source>
</evidence>
<dbReference type="GO" id="GO:0008270">
    <property type="term" value="F:zinc ion binding"/>
    <property type="evidence" value="ECO:0007669"/>
    <property type="project" value="InterPro"/>
</dbReference>
<dbReference type="PANTHER" id="PTHR47481">
    <property type="match status" value="1"/>
</dbReference>
<feature type="compositionally biased region" description="Polar residues" evidence="1">
    <location>
        <begin position="264"/>
        <end position="277"/>
    </location>
</feature>
<comment type="caution">
    <text evidence="3">The sequence shown here is derived from an EMBL/GenBank/DDBJ whole genome shotgun (WGS) entry which is preliminary data.</text>
</comment>
<feature type="non-terminal residue" evidence="3">
    <location>
        <position position="415"/>
    </location>
</feature>
<feature type="region of interest" description="Disordered" evidence="1">
    <location>
        <begin position="224"/>
        <end position="277"/>
    </location>
</feature>
<dbReference type="SMR" id="A0A1J6II19"/>
<dbReference type="InterPro" id="IPR054722">
    <property type="entry name" value="PolX-like_BBD"/>
</dbReference>
<evidence type="ECO:0000259" key="2">
    <source>
        <dbReference type="Pfam" id="PF22936"/>
    </source>
</evidence>
<dbReference type="OMA" id="ANYISAM"/>
<dbReference type="InterPro" id="IPR036875">
    <property type="entry name" value="Znf_CCHC_sf"/>
</dbReference>
<dbReference type="EMBL" id="MJEQ01037185">
    <property type="protein sequence ID" value="OIT04725.1"/>
    <property type="molecule type" value="Genomic_DNA"/>
</dbReference>
<dbReference type="PANTHER" id="PTHR47481:SF21">
    <property type="entry name" value="BASIC-LEUCINE ZIPPER TRANSCRIPTION FACTOR Q-RELATED"/>
    <property type="match status" value="1"/>
</dbReference>
<dbReference type="Pfam" id="PF14223">
    <property type="entry name" value="Retrotran_gag_2"/>
    <property type="match status" value="1"/>
</dbReference>
<dbReference type="Pfam" id="PF22936">
    <property type="entry name" value="Pol_BBD"/>
    <property type="match status" value="1"/>
</dbReference>
<dbReference type="Proteomes" id="UP000187609">
    <property type="component" value="Unassembled WGS sequence"/>
</dbReference>
<feature type="non-terminal residue" evidence="3">
    <location>
        <position position="1"/>
    </location>
</feature>
<accession>A0A1J6II19</accession>
<proteinExistence type="predicted"/>
<dbReference type="AlphaFoldDB" id="A0A1J6II19"/>
<dbReference type="STRING" id="49451.A0A1J6II19"/>
<organism evidence="3 4">
    <name type="scientific">Nicotiana attenuata</name>
    <name type="common">Coyote tobacco</name>
    <dbReference type="NCBI Taxonomy" id="49451"/>
    <lineage>
        <taxon>Eukaryota</taxon>
        <taxon>Viridiplantae</taxon>
        <taxon>Streptophyta</taxon>
        <taxon>Embryophyta</taxon>
        <taxon>Tracheophyta</taxon>
        <taxon>Spermatophyta</taxon>
        <taxon>Magnoliopsida</taxon>
        <taxon>eudicotyledons</taxon>
        <taxon>Gunneridae</taxon>
        <taxon>Pentapetalae</taxon>
        <taxon>asterids</taxon>
        <taxon>lamiids</taxon>
        <taxon>Solanales</taxon>
        <taxon>Solanaceae</taxon>
        <taxon>Nicotianoideae</taxon>
        <taxon>Nicotianeae</taxon>
        <taxon>Nicotiana</taxon>
    </lineage>
</organism>
<evidence type="ECO:0000313" key="3">
    <source>
        <dbReference type="EMBL" id="OIT04725.1"/>
    </source>
</evidence>
<protein>
    <recommendedName>
        <fullName evidence="2">Retrovirus-related Pol polyprotein from transposon TNT 1-94-like beta-barrel domain-containing protein</fullName>
    </recommendedName>
</protein>
<dbReference type="Gramene" id="OIT04725">
    <property type="protein sequence ID" value="OIT04725"/>
    <property type="gene ID" value="A4A49_65216"/>
</dbReference>
<name>A0A1J6II19_NICAT</name>
<sequence>NTTSVVNADNNTTTTIVQFNPASQLPIKLTGSHNFATWKAQFSMLMHGHDLFGHLDGSTPAPSSTITTGTVTSVNPPYALWFRQDQLIQNALMASVDPTIATTVATAETAKKRWDALHTAYANKSQTRIFSLRDRLARLNKDSQPVTEYLQNIRSLSDELSTAGAPVTNSELIVKILSGLGPEFREISAAIRARESTISYEELYEKLLDHELFLSHEESKKPASSITAAYASQNKPAPATNRNNRRTANNNSSNNQQWRYNNRSAPTNQQSRYSNTTNSGRVRCQLCNKVGHVASVCRSESHNHYEAKANYISAMQTAPNPWILDSGASHHITAEPHNLQAYNGMEQVSMGDGNKIPITHTGLTQIHASNNAFKLSNTLCAPSIKQNLVSVSKFCQDNLTSVEFFPFHFCVKDLK</sequence>
<keyword evidence="4" id="KW-1185">Reference proteome</keyword>
<feature type="compositionally biased region" description="Polar residues" evidence="1">
    <location>
        <begin position="224"/>
        <end position="235"/>
    </location>
</feature>
<feature type="domain" description="Retrovirus-related Pol polyprotein from transposon TNT 1-94-like beta-barrel" evidence="2">
    <location>
        <begin position="322"/>
        <end position="396"/>
    </location>
</feature>
<dbReference type="SUPFAM" id="SSF57756">
    <property type="entry name" value="Retrovirus zinc finger-like domains"/>
    <property type="match status" value="1"/>
</dbReference>
<gene>
    <name evidence="3" type="ORF">A4A49_65216</name>
</gene>
<evidence type="ECO:0000256" key="1">
    <source>
        <dbReference type="SAM" id="MobiDB-lite"/>
    </source>
</evidence>
<feature type="compositionally biased region" description="Low complexity" evidence="1">
    <location>
        <begin position="239"/>
        <end position="263"/>
    </location>
</feature>
<dbReference type="GO" id="GO:0003676">
    <property type="term" value="F:nucleic acid binding"/>
    <property type="evidence" value="ECO:0007669"/>
    <property type="project" value="InterPro"/>
</dbReference>